<feature type="coiled-coil region" evidence="1">
    <location>
        <begin position="62"/>
        <end position="96"/>
    </location>
</feature>
<organism evidence="3 4">
    <name type="scientific">Telmatocola sphagniphila</name>
    <dbReference type="NCBI Taxonomy" id="1123043"/>
    <lineage>
        <taxon>Bacteria</taxon>
        <taxon>Pseudomonadati</taxon>
        <taxon>Planctomycetota</taxon>
        <taxon>Planctomycetia</taxon>
        <taxon>Gemmatales</taxon>
        <taxon>Gemmataceae</taxon>
    </lineage>
</organism>
<keyword evidence="2" id="KW-0732">Signal</keyword>
<dbReference type="KEGG" id="tsph:KIH39_01800"/>
<evidence type="ECO:0000256" key="2">
    <source>
        <dbReference type="SAM" id="SignalP"/>
    </source>
</evidence>
<accession>A0A8E6EVJ6</accession>
<keyword evidence="4" id="KW-1185">Reference proteome</keyword>
<evidence type="ECO:0000256" key="1">
    <source>
        <dbReference type="SAM" id="Coils"/>
    </source>
</evidence>
<feature type="chain" id="PRO_5034872134" evidence="2">
    <location>
        <begin position="21"/>
        <end position="332"/>
    </location>
</feature>
<name>A0A8E6EVJ6_9BACT</name>
<feature type="signal peptide" evidence="2">
    <location>
        <begin position="1"/>
        <end position="20"/>
    </location>
</feature>
<evidence type="ECO:0000313" key="4">
    <source>
        <dbReference type="Proteomes" id="UP000676194"/>
    </source>
</evidence>
<dbReference type="RefSeq" id="WP_213497569.1">
    <property type="nucleotide sequence ID" value="NZ_CP074694.1"/>
</dbReference>
<dbReference type="EMBL" id="CP074694">
    <property type="protein sequence ID" value="QVL32677.1"/>
    <property type="molecule type" value="Genomic_DNA"/>
</dbReference>
<gene>
    <name evidence="3" type="ORF">KIH39_01800</name>
</gene>
<evidence type="ECO:0000313" key="3">
    <source>
        <dbReference type="EMBL" id="QVL32677.1"/>
    </source>
</evidence>
<sequence length="332" mass="37688">MLQRTLLSLSLILLSSALKADEPYNPYASVVMQPGSSGSVWGATQVMYVQSLAAHNYALAATQKEKAKQEAVKTQIQKLEAKKKEIEHIKWELENKPYRADFEKRVQEESYRMQMIAASKGDIFSGYALEVLRKRMEPQSSLLTSDITPLPEQLLNGGLSKRINFTDGTYNASTGLLLMEKVRWQGLLQDDIYKKDREKVEELLKKGLSLAERGEMTLPIQTELKGLLFSLDSRIFDNVQVLKEKGAFDPYLFTAAKGQLRQIQESINFLSRPNPTETIFMKKSIDARTVGELIILMRDRGWKFDKALVGNEQAYTTLYNAMKKAISEGKFQ</sequence>
<dbReference type="AlphaFoldDB" id="A0A8E6EVJ6"/>
<keyword evidence="1" id="KW-0175">Coiled coil</keyword>
<dbReference type="Proteomes" id="UP000676194">
    <property type="component" value="Chromosome"/>
</dbReference>
<protein>
    <submittedName>
        <fullName evidence="3">Uncharacterized protein</fullName>
    </submittedName>
</protein>
<proteinExistence type="predicted"/>
<reference evidence="3" key="1">
    <citation type="submission" date="2021-05" db="EMBL/GenBank/DDBJ databases">
        <title>Complete genome sequence of the cellulolytic planctomycete Telmatocola sphagniphila SP2T and characterization of the first cellulase from planctomycetes.</title>
        <authorList>
            <person name="Rakitin A.L."/>
            <person name="Beletsky A.V."/>
            <person name="Naumoff D.G."/>
            <person name="Kulichevskaya I.S."/>
            <person name="Mardanov A.V."/>
            <person name="Ravin N.V."/>
            <person name="Dedysh S.N."/>
        </authorList>
    </citation>
    <scope>NUCLEOTIDE SEQUENCE</scope>
    <source>
        <strain evidence="3">SP2T</strain>
    </source>
</reference>